<sequence>MHPLFEPYRSQLDAHPWFGALPAELRDALVAAATPRRLAAGQVLFRRGDAPCGLYAVLSGALSVGAVDASGKEALLTVAEPTTWFGEIALFDELPRTHDAIALEDALLMHVPQAALQQLLDETPRYWRHFALLMAQKLRMSFMNVEALTLMPAPQRLASRLLMIADGYGGISARHRRIKLSQERLGAMLSLSRQTANQLLKDLAARGVVKLHVGEIEIVDLNALRAASGAADGRAADRAESGACGSGDAHGADDVARGGGRGKCDAQASGDADATGDAGGADASRASRRRP</sequence>
<dbReference type="SUPFAM" id="SSF46785">
    <property type="entry name" value="Winged helix' DNA-binding domain"/>
    <property type="match status" value="1"/>
</dbReference>
<keyword evidence="2" id="KW-0238">DNA-binding</keyword>
<evidence type="ECO:0000256" key="3">
    <source>
        <dbReference type="ARBA" id="ARBA00023163"/>
    </source>
</evidence>
<evidence type="ECO:0000256" key="1">
    <source>
        <dbReference type="ARBA" id="ARBA00023015"/>
    </source>
</evidence>
<organism evidence="7 8">
    <name type="scientific">Burkholderia oklahomensis</name>
    <dbReference type="NCBI Taxonomy" id="342113"/>
    <lineage>
        <taxon>Bacteria</taxon>
        <taxon>Pseudomonadati</taxon>
        <taxon>Pseudomonadota</taxon>
        <taxon>Betaproteobacteria</taxon>
        <taxon>Burkholderiales</taxon>
        <taxon>Burkholderiaceae</taxon>
        <taxon>Burkholderia</taxon>
        <taxon>pseudomallei group</taxon>
    </lineage>
</organism>
<dbReference type="InterPro" id="IPR014710">
    <property type="entry name" value="RmlC-like_jellyroll"/>
</dbReference>
<dbReference type="GO" id="GO:0003700">
    <property type="term" value="F:DNA-binding transcription factor activity"/>
    <property type="evidence" value="ECO:0007669"/>
    <property type="project" value="TreeGrafter"/>
</dbReference>
<evidence type="ECO:0000259" key="5">
    <source>
        <dbReference type="PROSITE" id="PS50042"/>
    </source>
</evidence>
<feature type="region of interest" description="Disordered" evidence="4">
    <location>
        <begin position="238"/>
        <end position="291"/>
    </location>
</feature>
<dbReference type="KEGG" id="bok:DM82_272"/>
<dbReference type="InterPro" id="IPR036390">
    <property type="entry name" value="WH_DNA-bd_sf"/>
</dbReference>
<dbReference type="InterPro" id="IPR000595">
    <property type="entry name" value="cNMP-bd_dom"/>
</dbReference>
<accession>A0AAI8B5A3</accession>
<gene>
    <name evidence="7" type="ORF">DM82_272</name>
</gene>
<feature type="domain" description="HTH crp-type" evidence="6">
    <location>
        <begin position="151"/>
        <end position="222"/>
    </location>
</feature>
<evidence type="ECO:0000313" key="8">
    <source>
        <dbReference type="Proteomes" id="UP000029424"/>
    </source>
</evidence>
<feature type="domain" description="Cyclic nucleotide-binding" evidence="5">
    <location>
        <begin position="17"/>
        <end position="120"/>
    </location>
</feature>
<dbReference type="GO" id="GO:0003677">
    <property type="term" value="F:DNA binding"/>
    <property type="evidence" value="ECO:0007669"/>
    <property type="project" value="UniProtKB-KW"/>
</dbReference>
<evidence type="ECO:0000256" key="4">
    <source>
        <dbReference type="SAM" id="MobiDB-lite"/>
    </source>
</evidence>
<dbReference type="SMART" id="SM00100">
    <property type="entry name" value="cNMP"/>
    <property type="match status" value="1"/>
</dbReference>
<dbReference type="AlphaFoldDB" id="A0AAI8B5A3"/>
<keyword evidence="3" id="KW-0804">Transcription</keyword>
<dbReference type="SUPFAM" id="SSF51206">
    <property type="entry name" value="cAMP-binding domain-like"/>
    <property type="match status" value="1"/>
</dbReference>
<dbReference type="InterPro" id="IPR036388">
    <property type="entry name" value="WH-like_DNA-bd_sf"/>
</dbReference>
<evidence type="ECO:0000259" key="6">
    <source>
        <dbReference type="PROSITE" id="PS51063"/>
    </source>
</evidence>
<dbReference type="InterPro" id="IPR012318">
    <property type="entry name" value="HTH_CRP"/>
</dbReference>
<dbReference type="InterPro" id="IPR018490">
    <property type="entry name" value="cNMP-bd_dom_sf"/>
</dbReference>
<feature type="compositionally biased region" description="Low complexity" evidence="4">
    <location>
        <begin position="268"/>
        <end position="284"/>
    </location>
</feature>
<evidence type="ECO:0000256" key="2">
    <source>
        <dbReference type="ARBA" id="ARBA00023125"/>
    </source>
</evidence>
<dbReference type="Gene3D" id="1.10.10.10">
    <property type="entry name" value="Winged helix-like DNA-binding domain superfamily/Winged helix DNA-binding domain"/>
    <property type="match status" value="1"/>
</dbReference>
<name>A0AAI8B5A3_9BURK</name>
<dbReference type="PANTHER" id="PTHR24567:SF74">
    <property type="entry name" value="HTH-TYPE TRANSCRIPTIONAL REGULATOR ARCR"/>
    <property type="match status" value="1"/>
</dbReference>
<keyword evidence="1" id="KW-0805">Transcription regulation</keyword>
<dbReference type="PROSITE" id="PS50042">
    <property type="entry name" value="CNMP_BINDING_3"/>
    <property type="match status" value="1"/>
</dbReference>
<keyword evidence="8" id="KW-1185">Reference proteome</keyword>
<dbReference type="CDD" id="cd00038">
    <property type="entry name" value="CAP_ED"/>
    <property type="match status" value="1"/>
</dbReference>
<dbReference type="Pfam" id="PF13545">
    <property type="entry name" value="HTH_Crp_2"/>
    <property type="match status" value="1"/>
</dbReference>
<dbReference type="Pfam" id="PF00027">
    <property type="entry name" value="cNMP_binding"/>
    <property type="match status" value="1"/>
</dbReference>
<evidence type="ECO:0000313" key="7">
    <source>
        <dbReference type="EMBL" id="AIO65966.1"/>
    </source>
</evidence>
<dbReference type="PROSITE" id="PS51063">
    <property type="entry name" value="HTH_CRP_2"/>
    <property type="match status" value="1"/>
</dbReference>
<proteinExistence type="predicted"/>
<dbReference type="InterPro" id="IPR050397">
    <property type="entry name" value="Env_Response_Regulators"/>
</dbReference>
<dbReference type="SMART" id="SM00419">
    <property type="entry name" value="HTH_CRP"/>
    <property type="match status" value="1"/>
</dbReference>
<reference evidence="7 8" key="1">
    <citation type="submission" date="2014-06" db="EMBL/GenBank/DDBJ databases">
        <authorList>
            <person name="Bishop-Lilly K.A."/>
            <person name="Broomall S.M."/>
            <person name="Chain P.S."/>
            <person name="Chertkov O."/>
            <person name="Coyne S.R."/>
            <person name="Daligault H.E."/>
            <person name="Davenport K.W."/>
            <person name="Erkkila T."/>
            <person name="Frey K.G."/>
            <person name="Gibbons H.S."/>
            <person name="Gu W."/>
            <person name="Jaissle J."/>
            <person name="Johnson S.L."/>
            <person name="Koroleva G.I."/>
            <person name="Ladner J.T."/>
            <person name="Lo C.-C."/>
            <person name="Minogue T.D."/>
            <person name="Munk C."/>
            <person name="Palacios G.F."/>
            <person name="Redden C.L."/>
            <person name="Rosenzweig C.N."/>
            <person name="Scholz M.B."/>
            <person name="Teshima H."/>
            <person name="Xu Y."/>
        </authorList>
    </citation>
    <scope>NUCLEOTIDE SEQUENCE [LARGE SCALE GENOMIC DNA]</scope>
    <source>
        <strain evidence="7 8">EO147</strain>
    </source>
</reference>
<dbReference type="GO" id="GO:0005829">
    <property type="term" value="C:cytosol"/>
    <property type="evidence" value="ECO:0007669"/>
    <property type="project" value="TreeGrafter"/>
</dbReference>
<protein>
    <submittedName>
        <fullName evidence="7">Cyclic nucleotide-binding domain protein</fullName>
    </submittedName>
</protein>
<dbReference type="RefSeq" id="WP_010102051.1">
    <property type="nucleotide sequence ID" value="NZ_CP008726.1"/>
</dbReference>
<dbReference type="EMBL" id="CP008726">
    <property type="protein sequence ID" value="AIO65966.1"/>
    <property type="molecule type" value="Genomic_DNA"/>
</dbReference>
<dbReference type="PANTHER" id="PTHR24567">
    <property type="entry name" value="CRP FAMILY TRANSCRIPTIONAL REGULATORY PROTEIN"/>
    <property type="match status" value="1"/>
</dbReference>
<dbReference type="Proteomes" id="UP000029424">
    <property type="component" value="Chromosome 1"/>
</dbReference>
<dbReference type="Gene3D" id="2.60.120.10">
    <property type="entry name" value="Jelly Rolls"/>
    <property type="match status" value="1"/>
</dbReference>